<gene>
    <name evidence="2" type="ORF">XENORESO_001636</name>
</gene>
<feature type="region of interest" description="Disordered" evidence="1">
    <location>
        <begin position="36"/>
        <end position="87"/>
    </location>
</feature>
<keyword evidence="3" id="KW-1185">Reference proteome</keyword>
<evidence type="ECO:0000313" key="3">
    <source>
        <dbReference type="Proteomes" id="UP001444071"/>
    </source>
</evidence>
<proteinExistence type="predicted"/>
<accession>A0ABV0W0E9</accession>
<evidence type="ECO:0000313" key="2">
    <source>
        <dbReference type="EMBL" id="MEQ2262982.1"/>
    </source>
</evidence>
<evidence type="ECO:0000256" key="1">
    <source>
        <dbReference type="SAM" id="MobiDB-lite"/>
    </source>
</evidence>
<protein>
    <submittedName>
        <fullName evidence="2">Uncharacterized protein</fullName>
    </submittedName>
</protein>
<sequence length="119" mass="13284">MPMMSKCKLLYSLEPPEDADCRFNCHKRCEPSVPRDCPGERRAVNGGDLLAAAPSFPQDPEDAESELASTTLDTSEDEMSSDGDTLPEMFEVEQPMRLESVTRAMLSFCPDDVRHLNLM</sequence>
<name>A0ABV0W0E9_9TELE</name>
<organism evidence="2 3">
    <name type="scientific">Xenotaenia resolanae</name>
    <dbReference type="NCBI Taxonomy" id="208358"/>
    <lineage>
        <taxon>Eukaryota</taxon>
        <taxon>Metazoa</taxon>
        <taxon>Chordata</taxon>
        <taxon>Craniata</taxon>
        <taxon>Vertebrata</taxon>
        <taxon>Euteleostomi</taxon>
        <taxon>Actinopterygii</taxon>
        <taxon>Neopterygii</taxon>
        <taxon>Teleostei</taxon>
        <taxon>Neoteleostei</taxon>
        <taxon>Acanthomorphata</taxon>
        <taxon>Ovalentaria</taxon>
        <taxon>Atherinomorphae</taxon>
        <taxon>Cyprinodontiformes</taxon>
        <taxon>Goodeidae</taxon>
        <taxon>Xenotaenia</taxon>
    </lineage>
</organism>
<dbReference type="EMBL" id="JAHRIM010021295">
    <property type="protein sequence ID" value="MEQ2262982.1"/>
    <property type="molecule type" value="Genomic_DNA"/>
</dbReference>
<reference evidence="2 3" key="1">
    <citation type="submission" date="2021-06" db="EMBL/GenBank/DDBJ databases">
        <authorList>
            <person name="Palmer J.M."/>
        </authorList>
    </citation>
    <scope>NUCLEOTIDE SEQUENCE [LARGE SCALE GENOMIC DNA]</scope>
    <source>
        <strain evidence="2 3">XR_2019</strain>
        <tissue evidence="2">Muscle</tissue>
    </source>
</reference>
<comment type="caution">
    <text evidence="2">The sequence shown here is derived from an EMBL/GenBank/DDBJ whole genome shotgun (WGS) entry which is preliminary data.</text>
</comment>
<dbReference type="Proteomes" id="UP001444071">
    <property type="component" value="Unassembled WGS sequence"/>
</dbReference>
<dbReference type="Gene3D" id="3.30.60.20">
    <property type="match status" value="1"/>
</dbReference>